<feature type="transmembrane region" description="Helical" evidence="1">
    <location>
        <begin position="385"/>
        <end position="405"/>
    </location>
</feature>
<feature type="transmembrane region" description="Helical" evidence="1">
    <location>
        <begin position="358"/>
        <end position="379"/>
    </location>
</feature>
<dbReference type="Gene3D" id="3.30.2090.10">
    <property type="entry name" value="Multidrug efflux transporter AcrB TolC docking domain, DN and DC subdomains"/>
    <property type="match status" value="2"/>
</dbReference>
<feature type="transmembrane region" description="Helical" evidence="1">
    <location>
        <begin position="12"/>
        <end position="30"/>
    </location>
</feature>
<dbReference type="PRINTS" id="PR00702">
    <property type="entry name" value="ACRIFLAVINRP"/>
</dbReference>
<dbReference type="PANTHER" id="PTHR32063">
    <property type="match status" value="1"/>
</dbReference>
<accession>A0AAW7XZF8</accession>
<sequence length="1008" mass="109861">MTNLLRFFAERHFLARIITLMVLAVGLGIMSQIRLQELPDVAFPEVQIDTQYPGASAQDIELNITNKLEKELRSVQGIRKFESTSSNGTSSIRLELDESTDLNKAVREIQQAVDRVSDLPKDIPNPPIVVQESTASFEVLRFGVTGGDNYGELREYVRGLEKRVRNIAGVGAVTLSGFREREFWIEVDPNKVRRYQLTVDDVMSAVNNRNLSLSGGIVESWTNEQRLVALTQVHSVSELEQLVVKVLSGGGIVRLSDIATVIDTFEKGTEIATINSQFGILFNVTKGASADIKGTVDAVRQLLDAEATRLNHQYDYPLSLNVADDMSEKFSIVAVNGGVGLILVLLVLSLLLKRQVAFWVAVSIPVCVFGVIAVLPVVGQDLDSITLAALLLVIGIIVDDSVIVAESIYQEREAGHSAIDAAVQGTAKVMKPIMANLLTTALVFIPMFFLPGTLGMAIAVIPATVLLALSFSFAECTVTLPAHLASSLQKENRLALQQDVKAHFFDQPKAYYQALLQQCLQWKKTVVMASLLLLAFSMVAVSTMRIDFFPSQSAKYVEVYTEVKPGLPIEAVRAAHAEFEAALKALPQDELVSYEMTYASPVSTGRINFSAFENRDRSLDSIVDQLNRDLSDIDSLSLVKLTIDAGGPPPGEPVEIRVISNDHDAREQAAAQVMAWLAEYPSSEGQAGLINIATNETLKDPQLQIKPQYEWLARYGLTVNDLATTLRVAFDGDQVSSTWLGDEEVDLRVIMAEKYRTADMLANTKIYTATGEQVPLSRLAKVESVMAPRKILHFNGDRQLLVTAQLADDHLSPDDIAAELLTAVADQLPAGVRINTGGEAEQTNETLGGLMVAFPAAMLGVYFVLAILFNSLVQPLLVMAVIPFAFVSALMALKLHFQPISLFAMIGILGMIGVVVNNALVLINRANECVFQGMRPDLAVLDAAVSRLRPILLTTLTTVVGLLPLAYGIGGTDVYMGPMSLTLGYGLLLSLPVVLIVIPCLYLVFHRK</sequence>
<evidence type="ECO:0000256" key="1">
    <source>
        <dbReference type="SAM" id="Phobius"/>
    </source>
</evidence>
<feature type="transmembrane region" description="Helical" evidence="1">
    <location>
        <begin position="876"/>
        <end position="897"/>
    </location>
</feature>
<feature type="transmembrane region" description="Helical" evidence="1">
    <location>
        <begin position="433"/>
        <end position="450"/>
    </location>
</feature>
<dbReference type="Gene3D" id="3.30.70.1430">
    <property type="entry name" value="Multidrug efflux transporter AcrB pore domain"/>
    <property type="match status" value="2"/>
</dbReference>
<dbReference type="SUPFAM" id="SSF82693">
    <property type="entry name" value="Multidrug efflux transporter AcrB pore domain, PN1, PN2, PC1 and PC2 subdomains"/>
    <property type="match status" value="1"/>
</dbReference>
<proteinExistence type="predicted"/>
<evidence type="ECO:0000313" key="3">
    <source>
        <dbReference type="Proteomes" id="UP001170624"/>
    </source>
</evidence>
<name>A0AAW7XZF8_9GAMM</name>
<dbReference type="SUPFAM" id="SSF82714">
    <property type="entry name" value="Multidrug efflux transporter AcrB TolC docking domain, DN and DC subdomains"/>
    <property type="match status" value="2"/>
</dbReference>
<feature type="transmembrane region" description="Helical" evidence="1">
    <location>
        <begin position="526"/>
        <end position="546"/>
    </location>
</feature>
<feature type="transmembrane region" description="Helical" evidence="1">
    <location>
        <begin position="330"/>
        <end position="351"/>
    </location>
</feature>
<dbReference type="GO" id="GO:0005886">
    <property type="term" value="C:plasma membrane"/>
    <property type="evidence" value="ECO:0007669"/>
    <property type="project" value="TreeGrafter"/>
</dbReference>
<dbReference type="GO" id="GO:0042910">
    <property type="term" value="F:xenobiotic transmembrane transporter activity"/>
    <property type="evidence" value="ECO:0007669"/>
    <property type="project" value="TreeGrafter"/>
</dbReference>
<feature type="transmembrane region" description="Helical" evidence="1">
    <location>
        <begin position="951"/>
        <end position="970"/>
    </location>
</feature>
<feature type="transmembrane region" description="Helical" evidence="1">
    <location>
        <begin position="903"/>
        <end position="923"/>
    </location>
</feature>
<dbReference type="Pfam" id="PF00873">
    <property type="entry name" value="ACR_tran"/>
    <property type="match status" value="1"/>
</dbReference>
<feature type="transmembrane region" description="Helical" evidence="1">
    <location>
        <begin position="456"/>
        <end position="480"/>
    </location>
</feature>
<dbReference type="RefSeq" id="WP_303498095.1">
    <property type="nucleotide sequence ID" value="NZ_JAUOPU010000002.1"/>
</dbReference>
<dbReference type="SUPFAM" id="SSF82866">
    <property type="entry name" value="Multidrug efflux transporter AcrB transmembrane domain"/>
    <property type="match status" value="2"/>
</dbReference>
<dbReference type="AlphaFoldDB" id="A0AAW7XZF8"/>
<dbReference type="InterPro" id="IPR001036">
    <property type="entry name" value="Acrflvin-R"/>
</dbReference>
<protein>
    <submittedName>
        <fullName evidence="2">Efflux RND transporter permease subunit</fullName>
    </submittedName>
</protein>
<gene>
    <name evidence="2" type="ORF">Q4568_02365</name>
</gene>
<feature type="transmembrane region" description="Helical" evidence="1">
    <location>
        <begin position="847"/>
        <end position="869"/>
    </location>
</feature>
<reference evidence="2" key="1">
    <citation type="submission" date="2023-07" db="EMBL/GenBank/DDBJ databases">
        <title>Genome content predicts the carbon catabolic preferences of heterotrophic bacteria.</title>
        <authorList>
            <person name="Gralka M."/>
        </authorList>
    </citation>
    <scope>NUCLEOTIDE SEQUENCE</scope>
    <source>
        <strain evidence="2">G2M05</strain>
    </source>
</reference>
<comment type="caution">
    <text evidence="2">The sequence shown here is derived from an EMBL/GenBank/DDBJ whole genome shotgun (WGS) entry which is preliminary data.</text>
</comment>
<evidence type="ECO:0000313" key="2">
    <source>
        <dbReference type="EMBL" id="MDO6541357.1"/>
    </source>
</evidence>
<dbReference type="InterPro" id="IPR027463">
    <property type="entry name" value="AcrB_DN_DC_subdom"/>
</dbReference>
<dbReference type="Gene3D" id="1.20.1640.10">
    <property type="entry name" value="Multidrug efflux transporter AcrB transmembrane domain"/>
    <property type="match status" value="2"/>
</dbReference>
<keyword evidence="1" id="KW-0472">Membrane</keyword>
<dbReference type="Proteomes" id="UP001170624">
    <property type="component" value="Unassembled WGS sequence"/>
</dbReference>
<dbReference type="Gene3D" id="3.30.70.1440">
    <property type="entry name" value="Multidrug efflux transporter AcrB pore domain"/>
    <property type="match status" value="1"/>
</dbReference>
<keyword evidence="1" id="KW-0812">Transmembrane</keyword>
<feature type="transmembrane region" description="Helical" evidence="1">
    <location>
        <begin position="982"/>
        <end position="1005"/>
    </location>
</feature>
<dbReference type="PANTHER" id="PTHR32063:SF33">
    <property type="entry name" value="RND SUPERFAMILY EFFLUX PUMP PERMEASE COMPONENT"/>
    <property type="match status" value="1"/>
</dbReference>
<dbReference type="Gene3D" id="3.30.70.1320">
    <property type="entry name" value="Multidrug efflux transporter AcrB pore domain like"/>
    <property type="match status" value="1"/>
</dbReference>
<organism evidence="2 3">
    <name type="scientific">Photobacterium sanguinicancri</name>
    <dbReference type="NCBI Taxonomy" id="875932"/>
    <lineage>
        <taxon>Bacteria</taxon>
        <taxon>Pseudomonadati</taxon>
        <taxon>Pseudomonadota</taxon>
        <taxon>Gammaproteobacteria</taxon>
        <taxon>Vibrionales</taxon>
        <taxon>Vibrionaceae</taxon>
        <taxon>Photobacterium</taxon>
    </lineage>
</organism>
<keyword evidence="1" id="KW-1133">Transmembrane helix</keyword>
<dbReference type="EMBL" id="JAUOPU010000002">
    <property type="protein sequence ID" value="MDO6541357.1"/>
    <property type="molecule type" value="Genomic_DNA"/>
</dbReference>